<dbReference type="AlphaFoldDB" id="A0AAD8BSW5"/>
<comment type="caution">
    <text evidence="2">The sequence shown here is derived from an EMBL/GenBank/DDBJ whole genome shotgun (WGS) entry which is preliminary data.</text>
</comment>
<evidence type="ECO:0000313" key="3">
    <source>
        <dbReference type="Proteomes" id="UP001233172"/>
    </source>
</evidence>
<name>A0AAD8BSW5_BIOPF</name>
<sequence length="858" mass="95507">MSKAKQLNNGTKKLRPLGAVKDKGIHFKRVESDTHCTVDLEAVVVHDTCQFLSCFNSSDISAIFNRMLTIRETLRQVAVANVCASVNREKSNIMTLANPSPDSVAVCASSESGTNGKKTKEVNFTESQTSEHEPHREGTLPSLVPPAPPNTASAPASFRKSLTSDRSPPPSSRHALNGDLGNYLHSISINNQDNFRTRHKVEDLKSTSSLSSTETSDKWQKGERSQFILTSDVRVKSKSPSLSSYALCGTALNNPTAKDTSKSVDMLSVRNSLESKTHYGSVNSDEVSKVSSDDVATKDSGQSFIQKNRSEKLIKPIKSQYEISNCSAVDIEDSIASYVLYGLSPVSTSEKNSTGHGTVKNSYQTANRFPSIPNIEHLPTPRNGRVGLQEFTNEDKKMTSFDFSEGLKIVSLNPLNSPSTNDNVAQGVRQTKPYYIPENESNKENLSPEGIVGTNMLPPSSTKYLDGLTLLTPSQFTQNMIAGKKRLKRLNRSKSVNSRDKFRFPSPSHVEDNESSDVTVDFSLVGQSLPNLKSTPMWNVTQEFNEPRQLVSGVKLCIDESSQTNWYELESTHNVRQKVVQSNPDNPDKSCDKKFILPQSLFPPKTKPESDKLDIKKLVTSISYDSAKFTRTPLGKNNRYRSKMNGNVESNGSNDALDKTTINNGTTTKEIRTIRNKIPPTETIISKNSNVNSTSKKQDRIPASSKDTQVNNFDRFKLDGTWTSTLNECIIDNTYSTLPPESKHYTMRSFLDQVIHFKSEPEEPHEKVAIEPLYMGCSSQVPDNETTSKFHYIYNADNEVRTGTNCKVKVLTALDHDVYSEYQHKKYRDTLSNGNLNTATDKPRLHFIKVRVKDDFAI</sequence>
<feature type="region of interest" description="Disordered" evidence="1">
    <location>
        <begin position="635"/>
        <end position="668"/>
    </location>
</feature>
<reference evidence="2" key="2">
    <citation type="submission" date="2023-04" db="EMBL/GenBank/DDBJ databases">
        <authorList>
            <person name="Bu L."/>
            <person name="Lu L."/>
            <person name="Laidemitt M.R."/>
            <person name="Zhang S.M."/>
            <person name="Mutuku M."/>
            <person name="Mkoji G."/>
            <person name="Steinauer M."/>
            <person name="Loker E.S."/>
        </authorList>
    </citation>
    <scope>NUCLEOTIDE SEQUENCE</scope>
    <source>
        <strain evidence="2">KasaAsao</strain>
        <tissue evidence="2">Whole Snail</tissue>
    </source>
</reference>
<evidence type="ECO:0000313" key="2">
    <source>
        <dbReference type="EMBL" id="KAK0059220.1"/>
    </source>
</evidence>
<dbReference type="EMBL" id="JASAOG010000043">
    <property type="protein sequence ID" value="KAK0059220.1"/>
    <property type="molecule type" value="Genomic_DNA"/>
</dbReference>
<accession>A0AAD8BSW5</accession>
<evidence type="ECO:0000256" key="1">
    <source>
        <dbReference type="SAM" id="MobiDB-lite"/>
    </source>
</evidence>
<keyword evidence="3" id="KW-1185">Reference proteome</keyword>
<reference evidence="2" key="1">
    <citation type="journal article" date="2023" name="PLoS Negl. Trop. Dis.">
        <title>A genome sequence for Biomphalaria pfeifferi, the major vector snail for the human-infecting parasite Schistosoma mansoni.</title>
        <authorList>
            <person name="Bu L."/>
            <person name="Lu L."/>
            <person name="Laidemitt M.R."/>
            <person name="Zhang S.M."/>
            <person name="Mutuku M."/>
            <person name="Mkoji G."/>
            <person name="Steinauer M."/>
            <person name="Loker E.S."/>
        </authorList>
    </citation>
    <scope>NUCLEOTIDE SEQUENCE</scope>
    <source>
        <strain evidence="2">KasaAsao</strain>
    </source>
</reference>
<feature type="region of interest" description="Disordered" evidence="1">
    <location>
        <begin position="100"/>
        <end position="179"/>
    </location>
</feature>
<protein>
    <submittedName>
        <fullName evidence="2">Uncharacterized protein</fullName>
    </submittedName>
</protein>
<feature type="compositionally biased region" description="Basic and acidic residues" evidence="1">
    <location>
        <begin position="118"/>
        <end position="138"/>
    </location>
</feature>
<organism evidence="2 3">
    <name type="scientific">Biomphalaria pfeifferi</name>
    <name type="common">Bloodfluke planorb</name>
    <name type="synonym">Freshwater snail</name>
    <dbReference type="NCBI Taxonomy" id="112525"/>
    <lineage>
        <taxon>Eukaryota</taxon>
        <taxon>Metazoa</taxon>
        <taxon>Spiralia</taxon>
        <taxon>Lophotrochozoa</taxon>
        <taxon>Mollusca</taxon>
        <taxon>Gastropoda</taxon>
        <taxon>Heterobranchia</taxon>
        <taxon>Euthyneura</taxon>
        <taxon>Panpulmonata</taxon>
        <taxon>Hygrophila</taxon>
        <taxon>Lymnaeoidea</taxon>
        <taxon>Planorbidae</taxon>
        <taxon>Biomphalaria</taxon>
    </lineage>
</organism>
<feature type="compositionally biased region" description="Low complexity" evidence="1">
    <location>
        <begin position="686"/>
        <end position="695"/>
    </location>
</feature>
<dbReference type="Proteomes" id="UP001233172">
    <property type="component" value="Unassembled WGS sequence"/>
</dbReference>
<feature type="compositionally biased region" description="Polar residues" evidence="1">
    <location>
        <begin position="644"/>
        <end position="668"/>
    </location>
</feature>
<proteinExistence type="predicted"/>
<feature type="region of interest" description="Disordered" evidence="1">
    <location>
        <begin position="494"/>
        <end position="515"/>
    </location>
</feature>
<gene>
    <name evidence="2" type="ORF">Bpfe_011296</name>
</gene>
<feature type="region of interest" description="Disordered" evidence="1">
    <location>
        <begin position="684"/>
        <end position="706"/>
    </location>
</feature>
<feature type="region of interest" description="Disordered" evidence="1">
    <location>
        <begin position="201"/>
        <end position="222"/>
    </location>
</feature>